<feature type="transmembrane region" description="Helical" evidence="6">
    <location>
        <begin position="168"/>
        <end position="190"/>
    </location>
</feature>
<dbReference type="PANTHER" id="PTHR23505">
    <property type="entry name" value="SPINSTER"/>
    <property type="match status" value="1"/>
</dbReference>
<dbReference type="Gene3D" id="1.20.1250.20">
    <property type="entry name" value="MFS general substrate transporter like domains"/>
    <property type="match status" value="1"/>
</dbReference>
<evidence type="ECO:0000256" key="3">
    <source>
        <dbReference type="ARBA" id="ARBA00022692"/>
    </source>
</evidence>
<accession>A0A2A4FZK5</accession>
<feature type="transmembrane region" description="Helical" evidence="6">
    <location>
        <begin position="210"/>
        <end position="232"/>
    </location>
</feature>
<feature type="transmembrane region" description="Helical" evidence="6">
    <location>
        <begin position="301"/>
        <end position="321"/>
    </location>
</feature>
<dbReference type="EMBL" id="NWUF01000005">
    <property type="protein sequence ID" value="PCE42934.1"/>
    <property type="molecule type" value="Genomic_DNA"/>
</dbReference>
<dbReference type="PROSITE" id="PS50850">
    <property type="entry name" value="MFS"/>
    <property type="match status" value="1"/>
</dbReference>
<name>A0A2A4FZK5_9SPHN</name>
<dbReference type="Pfam" id="PF07690">
    <property type="entry name" value="MFS_1"/>
    <property type="match status" value="1"/>
</dbReference>
<feature type="transmembrane region" description="Helical" evidence="6">
    <location>
        <begin position="333"/>
        <end position="355"/>
    </location>
</feature>
<evidence type="ECO:0000313" key="9">
    <source>
        <dbReference type="Proteomes" id="UP000218934"/>
    </source>
</evidence>
<dbReference type="InterPro" id="IPR044770">
    <property type="entry name" value="MFS_spinster-like"/>
</dbReference>
<dbReference type="InterPro" id="IPR020846">
    <property type="entry name" value="MFS_dom"/>
</dbReference>
<comment type="caution">
    <text evidence="8">The sequence shown here is derived from an EMBL/GenBank/DDBJ whole genome shotgun (WGS) entry which is preliminary data.</text>
</comment>
<dbReference type="OrthoDB" id="7400989at2"/>
<dbReference type="InterPro" id="IPR011701">
    <property type="entry name" value="MFS"/>
</dbReference>
<evidence type="ECO:0000256" key="5">
    <source>
        <dbReference type="ARBA" id="ARBA00023136"/>
    </source>
</evidence>
<reference evidence="8 9" key="1">
    <citation type="submission" date="2017-09" db="EMBL/GenBank/DDBJ databases">
        <title>The Catabolism of 3,6-Dichlorosalicylic acid is Initiated by the Cytochrome P450 Monooxygenase DsmABC in Rhizorhabdus dicambivorans Ndbn-20.</title>
        <authorList>
            <person name="Na L."/>
        </authorList>
    </citation>
    <scope>NUCLEOTIDE SEQUENCE [LARGE SCALE GENOMIC DNA]</scope>
    <source>
        <strain evidence="8 9">Ndbn-20m</strain>
    </source>
</reference>
<dbReference type="GO" id="GO:0016020">
    <property type="term" value="C:membrane"/>
    <property type="evidence" value="ECO:0007669"/>
    <property type="project" value="UniProtKB-SubCell"/>
</dbReference>
<evidence type="ECO:0000313" key="8">
    <source>
        <dbReference type="EMBL" id="PCE42934.1"/>
    </source>
</evidence>
<keyword evidence="4 6" id="KW-1133">Transmembrane helix</keyword>
<feature type="transmembrane region" description="Helical" evidence="6">
    <location>
        <begin position="37"/>
        <end position="60"/>
    </location>
</feature>
<dbReference type="AlphaFoldDB" id="A0A2A4FZK5"/>
<dbReference type="SUPFAM" id="SSF103473">
    <property type="entry name" value="MFS general substrate transporter"/>
    <property type="match status" value="1"/>
</dbReference>
<feature type="transmembrane region" description="Helical" evidence="6">
    <location>
        <begin position="361"/>
        <end position="383"/>
    </location>
</feature>
<proteinExistence type="predicted"/>
<keyword evidence="2" id="KW-0813">Transport</keyword>
<keyword evidence="3 6" id="KW-0812">Transmembrane</keyword>
<keyword evidence="5 6" id="KW-0472">Membrane</keyword>
<feature type="domain" description="Major facilitator superfamily (MFS) profile" evidence="7">
    <location>
        <begin position="42"/>
        <end position="455"/>
    </location>
</feature>
<keyword evidence="9" id="KW-1185">Reference proteome</keyword>
<dbReference type="KEGG" id="rdi:CMV14_16620"/>
<dbReference type="PANTHER" id="PTHR23505:SF79">
    <property type="entry name" value="PROTEIN SPINSTER"/>
    <property type="match status" value="1"/>
</dbReference>
<evidence type="ECO:0000259" key="7">
    <source>
        <dbReference type="PROSITE" id="PS50850"/>
    </source>
</evidence>
<comment type="subcellular location">
    <subcellularLocation>
        <location evidence="1">Membrane</location>
        <topology evidence="1">Multi-pass membrane protein</topology>
    </subcellularLocation>
</comment>
<dbReference type="GO" id="GO:0022857">
    <property type="term" value="F:transmembrane transporter activity"/>
    <property type="evidence" value="ECO:0007669"/>
    <property type="project" value="InterPro"/>
</dbReference>
<evidence type="ECO:0000256" key="6">
    <source>
        <dbReference type="SAM" id="Phobius"/>
    </source>
</evidence>
<feature type="transmembrane region" description="Helical" evidence="6">
    <location>
        <begin position="395"/>
        <end position="415"/>
    </location>
</feature>
<dbReference type="RefSeq" id="WP_083216137.1">
    <property type="nucleotide sequence ID" value="NZ_CP023449.1"/>
</dbReference>
<feature type="transmembrane region" description="Helical" evidence="6">
    <location>
        <begin position="80"/>
        <end position="101"/>
    </location>
</feature>
<feature type="transmembrane region" description="Helical" evidence="6">
    <location>
        <begin position="134"/>
        <end position="156"/>
    </location>
</feature>
<evidence type="ECO:0000256" key="2">
    <source>
        <dbReference type="ARBA" id="ARBA00022448"/>
    </source>
</evidence>
<feature type="transmembrane region" description="Helical" evidence="6">
    <location>
        <begin position="427"/>
        <end position="449"/>
    </location>
</feature>
<sequence length="461" mass="48776">MRMAEPAPPEQSDLSEGAARVKAVSADPGEVMAYRPVAAWGSVGILLIFSLFSFLDRQIIALLVDPIKADLGLTDTQLGLLQGLAFALLYAVAGLPIGWAADRYPRRIILFLGITIWSIASASCGLARNFWQMFVGRTFVGIGEASMAPTAVSLISDLFPRDKVATPLGVYSAGFYIGGGVALTVGGWVVSLFAGRPSVLLPIVGQVAPWQAVLIATGLPGVVVALLAFAIYEPRSNEHLRAIRAQPAQASVSAFLRERWKVVSIAYGGFGIAAFVSYAITAWTPTYFIRVFKWTATDVGWTYGLIIGLAGAFGAFFGGVVMDRIYRRGHTDAYFLVAGIASLIATPLFAGAYFVASPAVALAMLCGGLIMFGAISAGSYSTWQKIAPRAVRGRVTAAYVLIGAIVGSGLGPVSTALVTDYVMRDPFAVGTSIALISALSFPVMALLFLGGRRLMRELPED</sequence>
<gene>
    <name evidence="8" type="ORF">COO09_06405</name>
</gene>
<feature type="transmembrane region" description="Helical" evidence="6">
    <location>
        <begin position="265"/>
        <end position="289"/>
    </location>
</feature>
<evidence type="ECO:0000256" key="1">
    <source>
        <dbReference type="ARBA" id="ARBA00004141"/>
    </source>
</evidence>
<dbReference type="CDD" id="cd17328">
    <property type="entry name" value="MFS_spinster_like"/>
    <property type="match status" value="1"/>
</dbReference>
<dbReference type="Proteomes" id="UP000218934">
    <property type="component" value="Unassembled WGS sequence"/>
</dbReference>
<evidence type="ECO:0000256" key="4">
    <source>
        <dbReference type="ARBA" id="ARBA00022989"/>
    </source>
</evidence>
<protein>
    <submittedName>
        <fullName evidence="8">MFS transporter</fullName>
    </submittedName>
</protein>
<dbReference type="InterPro" id="IPR036259">
    <property type="entry name" value="MFS_trans_sf"/>
</dbReference>
<feature type="transmembrane region" description="Helical" evidence="6">
    <location>
        <begin position="108"/>
        <end position="128"/>
    </location>
</feature>
<organism evidence="8 9">
    <name type="scientific">Rhizorhabdus dicambivorans</name>
    <dbReference type="NCBI Taxonomy" id="1850238"/>
    <lineage>
        <taxon>Bacteria</taxon>
        <taxon>Pseudomonadati</taxon>
        <taxon>Pseudomonadota</taxon>
        <taxon>Alphaproteobacteria</taxon>
        <taxon>Sphingomonadales</taxon>
        <taxon>Sphingomonadaceae</taxon>
        <taxon>Rhizorhabdus</taxon>
    </lineage>
</organism>